<dbReference type="EMBL" id="CAJVPT010035376">
    <property type="protein sequence ID" value="CAG8711162.1"/>
    <property type="molecule type" value="Genomic_DNA"/>
</dbReference>
<proteinExistence type="predicted"/>
<feature type="non-terminal residue" evidence="1">
    <location>
        <position position="1"/>
    </location>
</feature>
<evidence type="ECO:0000313" key="1">
    <source>
        <dbReference type="EMBL" id="CAG8711162.1"/>
    </source>
</evidence>
<protein>
    <submittedName>
        <fullName evidence="1">3018_t:CDS:1</fullName>
    </submittedName>
</protein>
<accession>A0ACA9PHM5</accession>
<name>A0ACA9PHM5_9GLOM</name>
<gene>
    <name evidence="1" type="ORF">ACOLOM_LOCUS10676</name>
</gene>
<comment type="caution">
    <text evidence="1">The sequence shown here is derived from an EMBL/GenBank/DDBJ whole genome shotgun (WGS) entry which is preliminary data.</text>
</comment>
<dbReference type="Proteomes" id="UP000789525">
    <property type="component" value="Unassembled WGS sequence"/>
</dbReference>
<organism evidence="1 2">
    <name type="scientific">Acaulospora colombiana</name>
    <dbReference type="NCBI Taxonomy" id="27376"/>
    <lineage>
        <taxon>Eukaryota</taxon>
        <taxon>Fungi</taxon>
        <taxon>Fungi incertae sedis</taxon>
        <taxon>Mucoromycota</taxon>
        <taxon>Glomeromycotina</taxon>
        <taxon>Glomeromycetes</taxon>
        <taxon>Diversisporales</taxon>
        <taxon>Acaulosporaceae</taxon>
        <taxon>Acaulospora</taxon>
    </lineage>
</organism>
<keyword evidence="2" id="KW-1185">Reference proteome</keyword>
<sequence length="369" mass="39798">IGFPSRYSASHSQARPNWSAQMDAGTPFTNLGQFSPGHFEQPTHAYKTTRQAGLELEMDSIFGGTSGASTTGVSSHLSPHTFSQPIAPPSMQRCDPIPIQFNQARPLPTLPAHESAFLSDSSLHVMMASYRQQRDASSHGETSPGMFNQEQGQGLAGEVFQPAHMTSPSYTGEDDAPTPALSIEEPNSELYISSNNTPLANNVALADDSIESFCISSFPADQELQQTLREVMSVGWEELVAQSSSEEILESPTSLRTIFVFILLDAVQEQSYSYGSVAVITADIERAASATALSLLFDPVDRGRLAGANPIAPGSALNLCPVECYGKSGEDEWKDQPYSIISHSDAPASNPSVFNAKKHALGRWKQPFL</sequence>
<reference evidence="1" key="1">
    <citation type="submission" date="2021-06" db="EMBL/GenBank/DDBJ databases">
        <authorList>
            <person name="Kallberg Y."/>
            <person name="Tangrot J."/>
            <person name="Rosling A."/>
        </authorList>
    </citation>
    <scope>NUCLEOTIDE SEQUENCE</scope>
    <source>
        <strain evidence="1">CL356</strain>
    </source>
</reference>
<evidence type="ECO:0000313" key="2">
    <source>
        <dbReference type="Proteomes" id="UP000789525"/>
    </source>
</evidence>